<protein>
    <submittedName>
        <fullName evidence="2">Uncharacterized protein</fullName>
    </submittedName>
</protein>
<organism evidence="2 3">
    <name type="scientific">Caenorhabditis angaria</name>
    <dbReference type="NCBI Taxonomy" id="860376"/>
    <lineage>
        <taxon>Eukaryota</taxon>
        <taxon>Metazoa</taxon>
        <taxon>Ecdysozoa</taxon>
        <taxon>Nematoda</taxon>
        <taxon>Chromadorea</taxon>
        <taxon>Rhabditida</taxon>
        <taxon>Rhabditina</taxon>
        <taxon>Rhabditomorpha</taxon>
        <taxon>Rhabditoidea</taxon>
        <taxon>Rhabditidae</taxon>
        <taxon>Peloderinae</taxon>
        <taxon>Caenorhabditis</taxon>
    </lineage>
</organism>
<dbReference type="PANTHER" id="PTHR22699">
    <property type="entry name" value="THIOREDOXIN DOMAIN-CONTAINING PROTEIN 16"/>
    <property type="match status" value="1"/>
</dbReference>
<dbReference type="OrthoDB" id="5775791at2759"/>
<dbReference type="EMBL" id="CANHGI010000002">
    <property type="protein sequence ID" value="CAI5442794.1"/>
    <property type="molecule type" value="Genomic_DNA"/>
</dbReference>
<keyword evidence="3" id="KW-1185">Reference proteome</keyword>
<sequence>MRLLFLVFIFSINSCLTQHVDFVYKFSTEENKILSEKIEIFSKFVSNDNRFLTTEFKLEQGNDEKLIISGENIKLEFAIQELGDVQNFLLDSFQKYSNEYYNQIALKSWSNELKFPRRFEEFEITSEYELNKKLSNNFYVLYYLNENFESWKAILHFVNALKKSKKEGGIINCFENSDLCKAHENLNSPILESFHQQEQYLQFKGTFENDNVFDWIQTLEQPDITSLSENAVPYYREGMIPGFEDTRDTVTMLFIPSKKSVVYQNYAKFARENHGRFHLCAMVSEEVKKWAHQPAFITMKPRDEFIKAFTLFSNITWNSMTTFLEEGQHPSVHEITNAQQLSYALVKTSKPLVIFYDPLKLKDSTSFRKYASNHQSLKRDAFFGLIQKLDVFGLYLGQIFEVTEPSYLVIRETDTGYCIITKKISSENENQLVSFVHKLVSKECEKTLDSTRLPLNRLNKYEMLEEVKELEIQILSSSSHEEL</sequence>
<dbReference type="Proteomes" id="UP001152747">
    <property type="component" value="Unassembled WGS sequence"/>
</dbReference>
<evidence type="ECO:0000313" key="3">
    <source>
        <dbReference type="Proteomes" id="UP001152747"/>
    </source>
</evidence>
<dbReference type="AlphaFoldDB" id="A0A9P1MWF4"/>
<reference evidence="2" key="1">
    <citation type="submission" date="2022-11" db="EMBL/GenBank/DDBJ databases">
        <authorList>
            <person name="Kikuchi T."/>
        </authorList>
    </citation>
    <scope>NUCLEOTIDE SEQUENCE</scope>
    <source>
        <strain evidence="2">PS1010</strain>
    </source>
</reference>
<accession>A0A9P1MWF4</accession>
<dbReference type="PANTHER" id="PTHR22699:SF3">
    <property type="entry name" value="DUF4105 DOMAIN-CONTAINING PROTEIN"/>
    <property type="match status" value="1"/>
</dbReference>
<keyword evidence="1" id="KW-0732">Signal</keyword>
<evidence type="ECO:0000313" key="2">
    <source>
        <dbReference type="EMBL" id="CAI5442794.1"/>
    </source>
</evidence>
<feature type="signal peptide" evidence="1">
    <location>
        <begin position="1"/>
        <end position="17"/>
    </location>
</feature>
<name>A0A9P1MWF4_9PELO</name>
<gene>
    <name evidence="2" type="ORF">CAMP_LOCUS5431</name>
</gene>
<dbReference type="InterPro" id="IPR040090">
    <property type="entry name" value="TXNDC16"/>
</dbReference>
<evidence type="ECO:0000256" key="1">
    <source>
        <dbReference type="SAM" id="SignalP"/>
    </source>
</evidence>
<comment type="caution">
    <text evidence="2">The sequence shown here is derived from an EMBL/GenBank/DDBJ whole genome shotgun (WGS) entry which is preliminary data.</text>
</comment>
<feature type="chain" id="PRO_5040118940" evidence="1">
    <location>
        <begin position="18"/>
        <end position="483"/>
    </location>
</feature>
<proteinExistence type="predicted"/>